<gene>
    <name evidence="1" type="ORF">G9U52_25250</name>
</gene>
<accession>A0ABX0JB04</accession>
<dbReference type="InterPro" id="IPR058600">
    <property type="entry name" value="YhjD-like"/>
</dbReference>
<dbReference type="EMBL" id="JAAOIW010000011">
    <property type="protein sequence ID" value="NHN33128.1"/>
    <property type="molecule type" value="Genomic_DNA"/>
</dbReference>
<keyword evidence="2" id="KW-1185">Reference proteome</keyword>
<evidence type="ECO:0000313" key="1">
    <source>
        <dbReference type="EMBL" id="NHN33128.1"/>
    </source>
</evidence>
<protein>
    <submittedName>
        <fullName evidence="1">Uncharacterized protein</fullName>
    </submittedName>
</protein>
<dbReference type="RefSeq" id="WP_166153441.1">
    <property type="nucleotide sequence ID" value="NZ_JAAOIW010000011.1"/>
</dbReference>
<name>A0ABX0JB04_9BACL</name>
<proteinExistence type="predicted"/>
<evidence type="ECO:0000313" key="2">
    <source>
        <dbReference type="Proteomes" id="UP001165962"/>
    </source>
</evidence>
<organism evidence="1 2">
    <name type="scientific">Paenibacillus agricola</name>
    <dbReference type="NCBI Taxonomy" id="2716264"/>
    <lineage>
        <taxon>Bacteria</taxon>
        <taxon>Bacillati</taxon>
        <taxon>Bacillota</taxon>
        <taxon>Bacilli</taxon>
        <taxon>Bacillales</taxon>
        <taxon>Paenibacillaceae</taxon>
        <taxon>Paenibacillus</taxon>
    </lineage>
</organism>
<comment type="caution">
    <text evidence="1">The sequence shown here is derived from an EMBL/GenBank/DDBJ whole genome shotgun (WGS) entry which is preliminary data.</text>
</comment>
<reference evidence="1" key="1">
    <citation type="submission" date="2020-03" db="EMBL/GenBank/DDBJ databases">
        <title>Draft sequencing of Paenibacilllus sp. S3N08.</title>
        <authorList>
            <person name="Kim D.-U."/>
        </authorList>
    </citation>
    <scope>NUCLEOTIDE SEQUENCE</scope>
    <source>
        <strain evidence="1">S3N08</strain>
    </source>
</reference>
<sequence>MSKKLEGNGRWESSRMMLPQHKEALIKRHDPAPEVVQVQKPTAEEHEMILNSILLPMMLTMIEKNGKEFEVSTNMLRRYYIAATQILMHRIHTEMVKNKNELKARKIRVFEDIRPDEDLNYKFICRGYEYPFAIMRDVVKAKISVMMGNYVKALLNNMKE</sequence>
<dbReference type="Pfam" id="PF26325">
    <property type="entry name" value="YhjD"/>
    <property type="match status" value="1"/>
</dbReference>
<dbReference type="Proteomes" id="UP001165962">
    <property type="component" value="Unassembled WGS sequence"/>
</dbReference>